<dbReference type="PANTHER" id="PTHR36435">
    <property type="entry name" value="SLR1288 PROTEIN"/>
    <property type="match status" value="1"/>
</dbReference>
<dbReference type="PANTHER" id="PTHR36435:SF6">
    <property type="entry name" value="ABORTIVE INFECTION PROTEIN"/>
    <property type="match status" value="1"/>
</dbReference>
<organism evidence="4 5">
    <name type="scientific">Jeotgalibaca ciconiae</name>
    <dbReference type="NCBI Taxonomy" id="2496265"/>
    <lineage>
        <taxon>Bacteria</taxon>
        <taxon>Bacillati</taxon>
        <taxon>Bacillota</taxon>
        <taxon>Bacilli</taxon>
        <taxon>Lactobacillales</taxon>
        <taxon>Carnobacteriaceae</taxon>
        <taxon>Jeotgalibaca</taxon>
    </lineage>
</organism>
<keyword evidence="4" id="KW-0482">Metalloprotease</keyword>
<comment type="similarity">
    <text evidence="1">Belongs to the UPF0177 family.</text>
</comment>
<dbReference type="Proteomes" id="UP000273326">
    <property type="component" value="Chromosome"/>
</dbReference>
<dbReference type="GO" id="GO:0004175">
    <property type="term" value="F:endopeptidase activity"/>
    <property type="evidence" value="ECO:0007669"/>
    <property type="project" value="UniProtKB-ARBA"/>
</dbReference>
<evidence type="ECO:0000313" key="4">
    <source>
        <dbReference type="EMBL" id="AZP04566.1"/>
    </source>
</evidence>
<dbReference type="Pfam" id="PF02517">
    <property type="entry name" value="Rce1-like"/>
    <property type="match status" value="1"/>
</dbReference>
<name>A0A3S9HB18_9LACT</name>
<dbReference type="GO" id="GO:0080120">
    <property type="term" value="P:CAAX-box protein maturation"/>
    <property type="evidence" value="ECO:0007669"/>
    <property type="project" value="UniProtKB-ARBA"/>
</dbReference>
<dbReference type="InterPro" id="IPR052710">
    <property type="entry name" value="CAAX_protease"/>
</dbReference>
<feature type="transmembrane region" description="Helical" evidence="2">
    <location>
        <begin position="124"/>
        <end position="143"/>
    </location>
</feature>
<reference evidence="5" key="1">
    <citation type="submission" date="2018-12" db="EMBL/GenBank/DDBJ databases">
        <title>Complete genome sequencing of Jeotgalibaca sp. H21T32.</title>
        <authorList>
            <person name="Bae J.-W."/>
            <person name="Lee S.-Y."/>
        </authorList>
    </citation>
    <scope>NUCLEOTIDE SEQUENCE [LARGE SCALE GENOMIC DNA]</scope>
    <source>
        <strain evidence="5">H21T32</strain>
    </source>
</reference>
<feature type="transmembrane region" description="Helical" evidence="2">
    <location>
        <begin position="37"/>
        <end position="58"/>
    </location>
</feature>
<keyword evidence="4" id="KW-0645">Protease</keyword>
<gene>
    <name evidence="4" type="ORF">EJN90_07925</name>
</gene>
<dbReference type="GO" id="GO:0008237">
    <property type="term" value="F:metallopeptidase activity"/>
    <property type="evidence" value="ECO:0007669"/>
    <property type="project" value="UniProtKB-KW"/>
</dbReference>
<dbReference type="KEGG" id="jeh:EJN90_07925"/>
<protein>
    <submittedName>
        <fullName evidence="4">CPBP family intramembrane metalloprotease</fullName>
    </submittedName>
</protein>
<feature type="transmembrane region" description="Helical" evidence="2">
    <location>
        <begin position="79"/>
        <end position="104"/>
    </location>
</feature>
<dbReference type="RefSeq" id="WP_126110099.1">
    <property type="nucleotide sequence ID" value="NZ_CP034465.1"/>
</dbReference>
<dbReference type="GO" id="GO:0006508">
    <property type="term" value="P:proteolysis"/>
    <property type="evidence" value="ECO:0007669"/>
    <property type="project" value="UniProtKB-KW"/>
</dbReference>
<accession>A0A3S9HB18</accession>
<keyword evidence="5" id="KW-1185">Reference proteome</keyword>
<evidence type="ECO:0000313" key="5">
    <source>
        <dbReference type="Proteomes" id="UP000273326"/>
    </source>
</evidence>
<proteinExistence type="inferred from homology"/>
<dbReference type="OrthoDB" id="2194912at2"/>
<sequence>MKKKLSAATQIIFLYVAVQLLPVPLVFLFPQNKQIEMSMTLSILFAFIGTVAMIFVNQRKEWTPITEITEQKSASIGKILLWGIAGFIGSIIIQVITAIIEINVFGISPESANTENLLELTSKYPYLILMIVLFAPIMEEFVFRKAIFTQLSSSNVGMMGSAVISSLIFAFIHFDGHMLVYGTLGLWFCYLYYKTNNILTPILAHSLMNAYASLPLIFPDLFNM</sequence>
<keyword evidence="2" id="KW-1133">Transmembrane helix</keyword>
<evidence type="ECO:0000259" key="3">
    <source>
        <dbReference type="Pfam" id="PF02517"/>
    </source>
</evidence>
<evidence type="ECO:0000256" key="1">
    <source>
        <dbReference type="ARBA" id="ARBA00009067"/>
    </source>
</evidence>
<keyword evidence="4" id="KW-0378">Hydrolase</keyword>
<feature type="transmembrane region" description="Helical" evidence="2">
    <location>
        <begin position="178"/>
        <end position="193"/>
    </location>
</feature>
<dbReference type="EMBL" id="CP034465">
    <property type="protein sequence ID" value="AZP04566.1"/>
    <property type="molecule type" value="Genomic_DNA"/>
</dbReference>
<dbReference type="AlphaFoldDB" id="A0A3S9HB18"/>
<feature type="domain" description="CAAX prenyl protease 2/Lysostaphin resistance protein A-like" evidence="3">
    <location>
        <begin position="124"/>
        <end position="210"/>
    </location>
</feature>
<dbReference type="InterPro" id="IPR003675">
    <property type="entry name" value="Rce1/LyrA-like_dom"/>
</dbReference>
<keyword evidence="2" id="KW-0812">Transmembrane</keyword>
<keyword evidence="2" id="KW-0472">Membrane</keyword>
<feature type="transmembrane region" description="Helical" evidence="2">
    <location>
        <begin position="155"/>
        <end position="172"/>
    </location>
</feature>
<feature type="transmembrane region" description="Helical" evidence="2">
    <location>
        <begin position="12"/>
        <end position="31"/>
    </location>
</feature>
<evidence type="ECO:0000256" key="2">
    <source>
        <dbReference type="SAM" id="Phobius"/>
    </source>
</evidence>